<dbReference type="Gene3D" id="1.20.1280.50">
    <property type="match status" value="1"/>
</dbReference>
<name>A0AAV4AXJ9_9GAST</name>
<dbReference type="InterPro" id="IPR032675">
    <property type="entry name" value="LRR_dom_sf"/>
</dbReference>
<sequence>MESVKHLSDSNIATGASYLDTTIGTKHETDGEDQRNGNNLQSAPLEQNCEEAVSSSGLVLTHLPEVVLVTVMEYLSLKERYYLSLTCRLFHDLFSHPRLWQVAHISLLTHGERPSRNPYRWKLSAVMHHTMATIVQKFSHLFQHLSLELQDYVQPFDPNCRMLLQHLNTECRLESLSIKLGPLTSSDRTIGEVSAELSNYKDLPLVVGLIKNATRLKRFSLVSWPFHDKRNDDKDIFEAVLANEKLHHLSTFKLFFPELKNNQWTDRIPNLPSPALTLELVSHLKCLSHLALRSPMLSDQLILELSYKNRTPLASLQVLIMYARDSVMAEGYKVPSISATSWNSLRKSSPKLSVEYFVFNRVPPEYLGLMLQPEVRLSSINILTFGRCDAELVNILAERYTKTLRQFMSRCDSLSCDEALLKLVRSCDLSHLVYHGDVSYKTVEKIATAVKDAGQEMQCFDFKEKNIKTDNSSPEESNGDIVVARDDENEEYYLAALRSWHENEDERSKRLDALSEHVSQCLGYHWWPSDSK</sequence>
<comment type="caution">
    <text evidence="2">The sequence shown here is derived from an EMBL/GenBank/DDBJ whole genome shotgun (WGS) entry which is preliminary data.</text>
</comment>
<reference evidence="2 3" key="1">
    <citation type="journal article" date="2021" name="Elife">
        <title>Chloroplast acquisition without the gene transfer in kleptoplastic sea slugs, Plakobranchus ocellatus.</title>
        <authorList>
            <person name="Maeda T."/>
            <person name="Takahashi S."/>
            <person name="Yoshida T."/>
            <person name="Shimamura S."/>
            <person name="Takaki Y."/>
            <person name="Nagai Y."/>
            <person name="Toyoda A."/>
            <person name="Suzuki Y."/>
            <person name="Arimoto A."/>
            <person name="Ishii H."/>
            <person name="Satoh N."/>
            <person name="Nishiyama T."/>
            <person name="Hasebe M."/>
            <person name="Maruyama T."/>
            <person name="Minagawa J."/>
            <person name="Obokata J."/>
            <person name="Shigenobu S."/>
        </authorList>
    </citation>
    <scope>NUCLEOTIDE SEQUENCE [LARGE SCALE GENOMIC DNA]</scope>
</reference>
<dbReference type="InterPro" id="IPR001810">
    <property type="entry name" value="F-box_dom"/>
</dbReference>
<feature type="domain" description="F-box" evidence="1">
    <location>
        <begin position="57"/>
        <end position="103"/>
    </location>
</feature>
<dbReference type="PANTHER" id="PTHR20872:SF1">
    <property type="entry name" value="F-BOX DOMAIN-CONTAINING PROTEIN"/>
    <property type="match status" value="1"/>
</dbReference>
<organism evidence="2 3">
    <name type="scientific">Plakobranchus ocellatus</name>
    <dbReference type="NCBI Taxonomy" id="259542"/>
    <lineage>
        <taxon>Eukaryota</taxon>
        <taxon>Metazoa</taxon>
        <taxon>Spiralia</taxon>
        <taxon>Lophotrochozoa</taxon>
        <taxon>Mollusca</taxon>
        <taxon>Gastropoda</taxon>
        <taxon>Heterobranchia</taxon>
        <taxon>Euthyneura</taxon>
        <taxon>Panpulmonata</taxon>
        <taxon>Sacoglossa</taxon>
        <taxon>Placobranchoidea</taxon>
        <taxon>Plakobranchidae</taxon>
        <taxon>Plakobranchus</taxon>
    </lineage>
</organism>
<dbReference type="EMBL" id="BLXT01004325">
    <property type="protein sequence ID" value="GFO11642.1"/>
    <property type="molecule type" value="Genomic_DNA"/>
</dbReference>
<evidence type="ECO:0000313" key="3">
    <source>
        <dbReference type="Proteomes" id="UP000735302"/>
    </source>
</evidence>
<dbReference type="Pfam" id="PF12937">
    <property type="entry name" value="F-box-like"/>
    <property type="match status" value="1"/>
</dbReference>
<evidence type="ECO:0000313" key="2">
    <source>
        <dbReference type="EMBL" id="GFO11642.1"/>
    </source>
</evidence>
<dbReference type="Proteomes" id="UP000735302">
    <property type="component" value="Unassembled WGS sequence"/>
</dbReference>
<dbReference type="Gene3D" id="3.80.10.10">
    <property type="entry name" value="Ribonuclease Inhibitor"/>
    <property type="match status" value="1"/>
</dbReference>
<dbReference type="InterPro" id="IPR036047">
    <property type="entry name" value="F-box-like_dom_sf"/>
</dbReference>
<gene>
    <name evidence="2" type="ORF">PoB_003814700</name>
</gene>
<keyword evidence="3" id="KW-1185">Reference proteome</keyword>
<proteinExistence type="predicted"/>
<dbReference type="SUPFAM" id="SSF81383">
    <property type="entry name" value="F-box domain"/>
    <property type="match status" value="1"/>
</dbReference>
<dbReference type="PROSITE" id="PS50181">
    <property type="entry name" value="FBOX"/>
    <property type="match status" value="1"/>
</dbReference>
<accession>A0AAV4AXJ9</accession>
<dbReference type="AlphaFoldDB" id="A0AAV4AXJ9"/>
<evidence type="ECO:0000259" key="1">
    <source>
        <dbReference type="PROSITE" id="PS50181"/>
    </source>
</evidence>
<protein>
    <submittedName>
        <fullName evidence="2">F-box and leucine-rich repeat protein 3</fullName>
    </submittedName>
</protein>
<dbReference type="PANTHER" id="PTHR20872">
    <property type="match status" value="1"/>
</dbReference>